<reference evidence="2 3" key="1">
    <citation type="submission" date="2015-01" db="EMBL/GenBank/DDBJ databases">
        <title>Evolution of Trichinella species and genotypes.</title>
        <authorList>
            <person name="Korhonen P.K."/>
            <person name="Edoardo P."/>
            <person name="Giuseppe L.R."/>
            <person name="Gasser R.B."/>
        </authorList>
    </citation>
    <scope>NUCLEOTIDE SEQUENCE [LARGE SCALE GENOMIC DNA]</scope>
    <source>
        <strain evidence="2">ISS3</strain>
    </source>
</reference>
<name>E5SER4_TRISP</name>
<comment type="caution">
    <text evidence="2">The sequence shown here is derived from an EMBL/GenBank/DDBJ whole genome shotgun (WGS) entry which is preliminary data.</text>
</comment>
<dbReference type="RefSeq" id="XP_003377984.1">
    <property type="nucleotide sequence ID" value="XM_003377936.1"/>
</dbReference>
<accession>E5SER4</accession>
<evidence type="ECO:0000313" key="3">
    <source>
        <dbReference type="Proteomes" id="UP000054776"/>
    </source>
</evidence>
<protein>
    <submittedName>
        <fullName evidence="2">Uncharacterized protein</fullName>
    </submittedName>
</protein>
<dbReference type="AlphaFoldDB" id="E5SER4"/>
<dbReference type="EMBL" id="JYDH01000010">
    <property type="protein sequence ID" value="KRY40971.1"/>
    <property type="molecule type" value="Genomic_DNA"/>
</dbReference>
<keyword evidence="3" id="KW-1185">Reference proteome</keyword>
<dbReference type="InParanoid" id="E5SER4"/>
<feature type="region of interest" description="Disordered" evidence="1">
    <location>
        <begin position="1"/>
        <end position="25"/>
    </location>
</feature>
<dbReference type="HOGENOM" id="CLU_2281040_0_0_1"/>
<dbReference type="Proteomes" id="UP000054776">
    <property type="component" value="Unassembled WGS sequence"/>
</dbReference>
<sequence>MDTPSAQTSTSSDSENMTNHEEISSSMFHLEKMALEHGLARLQDLVTRAVDMDAIREVSRTLELTKQDFFESRQIKLNHIPEEEKVKILFEYSELAAKILQV</sequence>
<evidence type="ECO:0000313" key="2">
    <source>
        <dbReference type="EMBL" id="KRY40971.1"/>
    </source>
</evidence>
<dbReference type="KEGG" id="tsp:Tsp_02231"/>
<proteinExistence type="predicted"/>
<dbReference type="OrthoDB" id="10530994at2759"/>
<gene>
    <name evidence="2" type="ORF">T01_13769</name>
</gene>
<feature type="compositionally biased region" description="Polar residues" evidence="1">
    <location>
        <begin position="1"/>
        <end position="17"/>
    </location>
</feature>
<organism evidence="2 3">
    <name type="scientific">Trichinella spiralis</name>
    <name type="common">Trichina worm</name>
    <dbReference type="NCBI Taxonomy" id="6334"/>
    <lineage>
        <taxon>Eukaryota</taxon>
        <taxon>Metazoa</taxon>
        <taxon>Ecdysozoa</taxon>
        <taxon>Nematoda</taxon>
        <taxon>Enoplea</taxon>
        <taxon>Dorylaimia</taxon>
        <taxon>Trichinellida</taxon>
        <taxon>Trichinellidae</taxon>
        <taxon>Trichinella</taxon>
    </lineage>
</organism>
<evidence type="ECO:0000256" key="1">
    <source>
        <dbReference type="SAM" id="MobiDB-lite"/>
    </source>
</evidence>